<organism evidence="5 6">
    <name type="scientific">Salinispira pacifica</name>
    <dbReference type="NCBI Taxonomy" id="1307761"/>
    <lineage>
        <taxon>Bacteria</taxon>
        <taxon>Pseudomonadati</taxon>
        <taxon>Spirochaetota</taxon>
        <taxon>Spirochaetia</taxon>
        <taxon>Spirochaetales</taxon>
        <taxon>Spirochaetaceae</taxon>
        <taxon>Salinispira</taxon>
    </lineage>
</organism>
<dbReference type="InterPro" id="IPR012312">
    <property type="entry name" value="Hemerythrin-like"/>
</dbReference>
<keyword evidence="3" id="KW-0408">Iron</keyword>
<dbReference type="Pfam" id="PF01814">
    <property type="entry name" value="Hemerythrin"/>
    <property type="match status" value="1"/>
</dbReference>
<dbReference type="Gene3D" id="1.20.120.50">
    <property type="entry name" value="Hemerythrin-like"/>
    <property type="match status" value="1"/>
</dbReference>
<dbReference type="STRING" id="1307761.L21SP2_3185"/>
<dbReference type="SUPFAM" id="SSF47188">
    <property type="entry name" value="Hemerythrin-like"/>
    <property type="match status" value="1"/>
</dbReference>
<evidence type="ECO:0000259" key="4">
    <source>
        <dbReference type="Pfam" id="PF01814"/>
    </source>
</evidence>
<dbReference type="InterPro" id="IPR035938">
    <property type="entry name" value="Hemerythrin-like_sf"/>
</dbReference>
<protein>
    <recommendedName>
        <fullName evidence="4">Hemerythrin-like domain-containing protein</fullName>
    </recommendedName>
</protein>
<evidence type="ECO:0000313" key="6">
    <source>
        <dbReference type="Proteomes" id="UP000018680"/>
    </source>
</evidence>
<dbReference type="KEGG" id="slr:L21SP2_3185"/>
<dbReference type="GO" id="GO:0046872">
    <property type="term" value="F:metal ion binding"/>
    <property type="evidence" value="ECO:0007669"/>
    <property type="project" value="UniProtKB-KW"/>
</dbReference>
<dbReference type="OrthoDB" id="5296936at2"/>
<dbReference type="AlphaFoldDB" id="V5WLP1"/>
<proteinExistence type="inferred from homology"/>
<gene>
    <name evidence="5" type="ORF">L21SP2_3185</name>
</gene>
<feature type="domain" description="Hemerythrin-like" evidence="4">
    <location>
        <begin position="15"/>
        <end position="122"/>
    </location>
</feature>
<evidence type="ECO:0000256" key="2">
    <source>
        <dbReference type="ARBA" id="ARBA00022723"/>
    </source>
</evidence>
<sequence>MTKENRKFARVNDPQIDDAHAEIIRTMDEAATVTSKAGLLSVIIDIYKHASVHFLEEEQFMKDQDMPRDFIYEHSGHHIRLRKHIQSVIMDIESYSLDELKKLLNEMKDLMLHHIESVDSRMTEYLDP</sequence>
<dbReference type="RefSeq" id="WP_024269421.1">
    <property type="nucleotide sequence ID" value="NC_023035.1"/>
</dbReference>
<name>V5WLP1_9SPIO</name>
<accession>V5WLP1</accession>
<evidence type="ECO:0000256" key="3">
    <source>
        <dbReference type="ARBA" id="ARBA00023004"/>
    </source>
</evidence>
<dbReference type="Proteomes" id="UP000018680">
    <property type="component" value="Chromosome"/>
</dbReference>
<keyword evidence="2" id="KW-0479">Metal-binding</keyword>
<reference evidence="5 6" key="1">
    <citation type="journal article" date="2015" name="Stand. Genomic Sci.">
        <title>Complete genome sequence and description of Salinispira pacifica gen. nov., sp. nov., a novel spirochaete isolated form a hypersaline microbial mat.</title>
        <authorList>
            <person name="Ben Hania W."/>
            <person name="Joseph M."/>
            <person name="Schumann P."/>
            <person name="Bunk B."/>
            <person name="Fiebig A."/>
            <person name="Sproer C."/>
            <person name="Klenk H.P."/>
            <person name="Fardeau M.L."/>
            <person name="Spring S."/>
        </authorList>
    </citation>
    <scope>NUCLEOTIDE SEQUENCE [LARGE SCALE GENOMIC DNA]</scope>
    <source>
        <strain evidence="5 6">L21-RPul-D2</strain>
    </source>
</reference>
<dbReference type="HOGENOM" id="CLU_1958013_0_0_12"/>
<comment type="similarity">
    <text evidence="1">Belongs to the hemerythrin family.</text>
</comment>
<keyword evidence="6" id="KW-1185">Reference proteome</keyword>
<dbReference type="CDD" id="cd12107">
    <property type="entry name" value="Hemerythrin"/>
    <property type="match status" value="1"/>
</dbReference>
<evidence type="ECO:0000313" key="5">
    <source>
        <dbReference type="EMBL" id="AHC16525.1"/>
    </source>
</evidence>
<dbReference type="InterPro" id="IPR012827">
    <property type="entry name" value="Hemerythrin_metal-bd"/>
</dbReference>
<evidence type="ECO:0000256" key="1">
    <source>
        <dbReference type="ARBA" id="ARBA00010587"/>
    </source>
</evidence>
<dbReference type="EMBL" id="CP006939">
    <property type="protein sequence ID" value="AHC16525.1"/>
    <property type="molecule type" value="Genomic_DNA"/>
</dbReference>